<evidence type="ECO:0000313" key="3">
    <source>
        <dbReference type="Proteomes" id="UP000294360"/>
    </source>
</evidence>
<feature type="region of interest" description="Disordered" evidence="1">
    <location>
        <begin position="343"/>
        <end position="385"/>
    </location>
</feature>
<evidence type="ECO:0008006" key="4">
    <source>
        <dbReference type="Google" id="ProtNLM"/>
    </source>
</evidence>
<gene>
    <name evidence="2" type="ORF">MTUNDRAET4_0182</name>
</gene>
<protein>
    <recommendedName>
        <fullName evidence="4">DUF2865 domain-containing protein</fullName>
    </recommendedName>
</protein>
<dbReference type="Proteomes" id="UP000294360">
    <property type="component" value="Chromosome"/>
</dbReference>
<feature type="compositionally biased region" description="Polar residues" evidence="1">
    <location>
        <begin position="347"/>
        <end position="363"/>
    </location>
</feature>
<proteinExistence type="predicted"/>
<feature type="compositionally biased region" description="Basic and acidic residues" evidence="1">
    <location>
        <begin position="216"/>
        <end position="227"/>
    </location>
</feature>
<sequence length="408" mass="42782">MPPGSSEPNGFGRPAAEGRGVAGRGLAWREKRCDRVLMIDVSGFHGFPARWLNKSSRFSRAAVAIMGLVCLGQGALAQNYDCAGLQAKIAELDRGGGGSRGSGPSRQQMAELGRLTTYARSLGCDRPEIAFSGGGGGRCPGLNAQILQLQATIGVAQAGGGAADRAAARADLVAKFNAYCRNQAPPPRQRGFFEQLFGIPSAPETQPQPGTGPYDDNARESDEEQKAHGGSQAVCVRTCDGGFFPLSISARNADHEQLTNLCEALCPNATVAVYTRAPSNQIDTAVSLDGEPYSEMPNALKFQKTFDPSCTCKPPGQSWVDALAGADRVLGGERKGDILVTPEKSVELSTPKSAPRSQVNLDGSLTPAPAPLASAPQSLPKTQSADVTREVIGPDGVKRRVRIVGPTL</sequence>
<evidence type="ECO:0000256" key="1">
    <source>
        <dbReference type="SAM" id="MobiDB-lite"/>
    </source>
</evidence>
<dbReference type="KEGG" id="mtun:MTUNDRAET4_0182"/>
<dbReference type="InterPro" id="IPR021293">
    <property type="entry name" value="DUF2865"/>
</dbReference>
<feature type="region of interest" description="Disordered" evidence="1">
    <location>
        <begin position="199"/>
        <end position="231"/>
    </location>
</feature>
<dbReference type="AlphaFoldDB" id="A0A4U8YV11"/>
<dbReference type="EMBL" id="LR536450">
    <property type="protein sequence ID" value="VFU07075.1"/>
    <property type="molecule type" value="Genomic_DNA"/>
</dbReference>
<evidence type="ECO:0000313" key="2">
    <source>
        <dbReference type="EMBL" id="VFU07075.1"/>
    </source>
</evidence>
<reference evidence="2 3" key="1">
    <citation type="submission" date="2019-03" db="EMBL/GenBank/DDBJ databases">
        <authorList>
            <person name="Kox A.R. M."/>
        </authorList>
    </citation>
    <scope>NUCLEOTIDE SEQUENCE [LARGE SCALE GENOMIC DNA]</scope>
    <source>
        <strain evidence="2">MTUNDRAET4 annotated genome</strain>
    </source>
</reference>
<name>A0A4U8YV11_METTU</name>
<accession>A0A4U8YV11</accession>
<dbReference type="Pfam" id="PF11064">
    <property type="entry name" value="DUF2865"/>
    <property type="match status" value="1"/>
</dbReference>
<organism evidence="2 3">
    <name type="scientific">Methylocella tundrae</name>
    <dbReference type="NCBI Taxonomy" id="227605"/>
    <lineage>
        <taxon>Bacteria</taxon>
        <taxon>Pseudomonadati</taxon>
        <taxon>Pseudomonadota</taxon>
        <taxon>Alphaproteobacteria</taxon>
        <taxon>Hyphomicrobiales</taxon>
        <taxon>Beijerinckiaceae</taxon>
        <taxon>Methylocella</taxon>
    </lineage>
</organism>
<feature type="compositionally biased region" description="Low complexity" evidence="1">
    <location>
        <begin position="364"/>
        <end position="380"/>
    </location>
</feature>